<dbReference type="Gene3D" id="3.40.30.10">
    <property type="entry name" value="Glutaredoxin"/>
    <property type="match status" value="1"/>
</dbReference>
<dbReference type="EMBL" id="RKLX01000001">
    <property type="protein sequence ID" value="TGD20428.1"/>
    <property type="molecule type" value="Genomic_DNA"/>
</dbReference>
<dbReference type="Pfam" id="PF00255">
    <property type="entry name" value="GSHPx"/>
    <property type="match status" value="1"/>
</dbReference>
<evidence type="ECO:0000256" key="7">
    <source>
        <dbReference type="RuleBase" id="RU000499"/>
    </source>
</evidence>
<dbReference type="PROSITE" id="PS51352">
    <property type="entry name" value="THIOREDOXIN_2"/>
    <property type="match status" value="1"/>
</dbReference>
<feature type="domain" description="Thioredoxin" evidence="8">
    <location>
        <begin position="1"/>
        <end position="159"/>
    </location>
</feature>
<comment type="caution">
    <text evidence="9">The sequence shown here is derived from an EMBL/GenBank/DDBJ whole genome shotgun (WGS) entry which is preliminary data.</text>
</comment>
<dbReference type="AlphaFoldDB" id="A0A4Z0JFQ1"/>
<dbReference type="GO" id="GO:0034599">
    <property type="term" value="P:cellular response to oxidative stress"/>
    <property type="evidence" value="ECO:0007669"/>
    <property type="project" value="TreeGrafter"/>
</dbReference>
<evidence type="ECO:0000256" key="1">
    <source>
        <dbReference type="ARBA" id="ARBA00000217"/>
    </source>
</evidence>
<dbReference type="CDD" id="cd00340">
    <property type="entry name" value="GSH_Peroxidase"/>
    <property type="match status" value="1"/>
</dbReference>
<evidence type="ECO:0000259" key="8">
    <source>
        <dbReference type="PROSITE" id="PS51352"/>
    </source>
</evidence>
<evidence type="ECO:0000256" key="4">
    <source>
        <dbReference type="ARBA" id="ARBA00023002"/>
    </source>
</evidence>
<proteinExistence type="inferred from homology"/>
<evidence type="ECO:0000313" key="9">
    <source>
        <dbReference type="EMBL" id="TGD20428.1"/>
    </source>
</evidence>
<dbReference type="SUPFAM" id="SSF52833">
    <property type="entry name" value="Thioredoxin-like"/>
    <property type="match status" value="1"/>
</dbReference>
<dbReference type="PRINTS" id="PR01011">
    <property type="entry name" value="GLUTPROXDASE"/>
</dbReference>
<dbReference type="InterPro" id="IPR036249">
    <property type="entry name" value="Thioredoxin-like_sf"/>
</dbReference>
<keyword evidence="4 7" id="KW-0560">Oxidoreductase</keyword>
<dbReference type="PIRSF" id="PIRSF000303">
    <property type="entry name" value="Glutathion_perox"/>
    <property type="match status" value="1"/>
</dbReference>
<evidence type="ECO:0000256" key="6">
    <source>
        <dbReference type="PIRSR" id="PIRSR000303-1"/>
    </source>
</evidence>
<keyword evidence="3 7" id="KW-0575">Peroxidase</keyword>
<evidence type="ECO:0000256" key="3">
    <source>
        <dbReference type="ARBA" id="ARBA00022559"/>
    </source>
</evidence>
<dbReference type="InterPro" id="IPR029759">
    <property type="entry name" value="GPX_AS"/>
</dbReference>
<dbReference type="FunFam" id="3.40.30.10:FF:000010">
    <property type="entry name" value="Glutathione peroxidase"/>
    <property type="match status" value="1"/>
</dbReference>
<name>A0A4Z0JFQ1_9LACO</name>
<dbReference type="PROSITE" id="PS00460">
    <property type="entry name" value="GLUTATHIONE_PEROXID_1"/>
    <property type="match status" value="1"/>
</dbReference>
<comment type="catalytic activity">
    <reaction evidence="1">
        <text>2 glutathione + H2O2 = glutathione disulfide + 2 H2O</text>
        <dbReference type="Rhea" id="RHEA:16833"/>
        <dbReference type="ChEBI" id="CHEBI:15377"/>
        <dbReference type="ChEBI" id="CHEBI:16240"/>
        <dbReference type="ChEBI" id="CHEBI:57925"/>
        <dbReference type="ChEBI" id="CHEBI:58297"/>
        <dbReference type="EC" id="1.11.1.9"/>
    </reaction>
</comment>
<evidence type="ECO:0000313" key="10">
    <source>
        <dbReference type="Proteomes" id="UP000297348"/>
    </source>
</evidence>
<accession>A0A4Z0JFQ1</accession>
<sequence length="159" mass="17879">MATIYDFTETEMSGQPIDFKDYQGKVLLIVNTASKCGLAPQLAGIEALYQKYHDQGFEVLGLPSNQFHQELATDEEANDFCQLHYGVTFPMTQRVAVNGDDEDPLFTYLKETAGHGRIKWNFTKFLIGRDGQLIDRYAPVTKPEKVEPDIVTALAQSQN</sequence>
<dbReference type="PANTHER" id="PTHR11592:SF78">
    <property type="entry name" value="GLUTATHIONE PEROXIDASE"/>
    <property type="match status" value="1"/>
</dbReference>
<gene>
    <name evidence="9" type="ORF">EGT51_01365</name>
</gene>
<reference evidence="9 10" key="1">
    <citation type="submission" date="2018-10" db="EMBL/GenBank/DDBJ databases">
        <title>Lactobacillus sp. R7 and Lactobacillus sp. R19 isolated from fermented mustard green product of Taiwan.</title>
        <authorList>
            <person name="Lin S.-T."/>
        </authorList>
    </citation>
    <scope>NUCLEOTIDE SEQUENCE [LARGE SCALE GENOMIC DNA]</scope>
    <source>
        <strain evidence="9 10">BCRC 81129</strain>
    </source>
</reference>
<protein>
    <recommendedName>
        <fullName evidence="5 7">Glutathione peroxidase</fullName>
    </recommendedName>
</protein>
<dbReference type="InterPro" id="IPR013766">
    <property type="entry name" value="Thioredoxin_domain"/>
</dbReference>
<feature type="active site" evidence="6">
    <location>
        <position position="36"/>
    </location>
</feature>
<dbReference type="Proteomes" id="UP000297348">
    <property type="component" value="Unassembled WGS sequence"/>
</dbReference>
<dbReference type="GO" id="GO:0004602">
    <property type="term" value="F:glutathione peroxidase activity"/>
    <property type="evidence" value="ECO:0007669"/>
    <property type="project" value="UniProtKB-EC"/>
</dbReference>
<keyword evidence="10" id="KW-1185">Reference proteome</keyword>
<dbReference type="PANTHER" id="PTHR11592">
    <property type="entry name" value="GLUTATHIONE PEROXIDASE"/>
    <property type="match status" value="1"/>
</dbReference>
<organism evidence="9 10">
    <name type="scientific">Levilactobacillus suantsaiihabitans</name>
    <dbReference type="NCBI Taxonomy" id="2487722"/>
    <lineage>
        <taxon>Bacteria</taxon>
        <taxon>Bacillati</taxon>
        <taxon>Bacillota</taxon>
        <taxon>Bacilli</taxon>
        <taxon>Lactobacillales</taxon>
        <taxon>Lactobacillaceae</taxon>
        <taxon>Levilactobacillus</taxon>
    </lineage>
</organism>
<dbReference type="InterPro" id="IPR000889">
    <property type="entry name" value="Glutathione_peroxidase"/>
</dbReference>
<comment type="similarity">
    <text evidence="2 7">Belongs to the glutathione peroxidase family.</text>
</comment>
<dbReference type="RefSeq" id="WP_135366997.1">
    <property type="nucleotide sequence ID" value="NZ_RKLX01000001.1"/>
</dbReference>
<evidence type="ECO:0000256" key="5">
    <source>
        <dbReference type="ARBA" id="ARBA00069346"/>
    </source>
</evidence>
<dbReference type="OrthoDB" id="9789406at2"/>
<dbReference type="PROSITE" id="PS51355">
    <property type="entry name" value="GLUTATHIONE_PEROXID_3"/>
    <property type="match status" value="1"/>
</dbReference>
<evidence type="ECO:0000256" key="2">
    <source>
        <dbReference type="ARBA" id="ARBA00006926"/>
    </source>
</evidence>